<dbReference type="Proteomes" id="UP000245974">
    <property type="component" value="Unassembled WGS sequence"/>
</dbReference>
<evidence type="ECO:0000313" key="3">
    <source>
        <dbReference type="Proteomes" id="UP000245974"/>
    </source>
</evidence>
<organism evidence="2 3">
    <name type="scientific">Acinetobacter stercoris</name>
    <dbReference type="NCBI Taxonomy" id="2126983"/>
    <lineage>
        <taxon>Bacteria</taxon>
        <taxon>Pseudomonadati</taxon>
        <taxon>Pseudomonadota</taxon>
        <taxon>Gammaproteobacteria</taxon>
        <taxon>Moraxellales</taxon>
        <taxon>Moraxellaceae</taxon>
        <taxon>Acinetobacter</taxon>
    </lineage>
</organism>
<evidence type="ECO:0000256" key="1">
    <source>
        <dbReference type="SAM" id="MobiDB-lite"/>
    </source>
</evidence>
<dbReference type="InParanoid" id="A0A2U3MUN5"/>
<dbReference type="EMBL" id="OOGT01000008">
    <property type="protein sequence ID" value="SPL69147.1"/>
    <property type="molecule type" value="Genomic_DNA"/>
</dbReference>
<dbReference type="AlphaFoldDB" id="A0A2U3MUN5"/>
<name>A0A2U3MUN5_9GAMM</name>
<accession>A0A2U3MUN5</accession>
<gene>
    <name evidence="2" type="ORF">KPC_0325</name>
</gene>
<dbReference type="RefSeq" id="WP_121972696.1">
    <property type="nucleotide sequence ID" value="NZ_OOGT01000008.1"/>
</dbReference>
<proteinExistence type="predicted"/>
<feature type="region of interest" description="Disordered" evidence="1">
    <location>
        <begin position="127"/>
        <end position="159"/>
    </location>
</feature>
<dbReference type="OrthoDB" id="6698961at2"/>
<sequence length="159" mass="17957">MKIKIEESEQAKIPSQLIKYKDGAKFLIAGIDKPSFRHCMELRGTRIEQEIQGVRDITDETSLNVAQSFGKAVSHLILNWEGIENEKGEIFEYSKQNAELLCTSTKESIELIVWVLTEAQKIQDEANQEKAEILGKSSSSISTKTKDTVQKKPKRSTKT</sequence>
<evidence type="ECO:0000313" key="2">
    <source>
        <dbReference type="EMBL" id="SPL69147.1"/>
    </source>
</evidence>
<reference evidence="3" key="1">
    <citation type="submission" date="2018-03" db="EMBL/GenBank/DDBJ databases">
        <authorList>
            <person name="Blom J."/>
        </authorList>
    </citation>
    <scope>NUCLEOTIDE SEQUENCE [LARGE SCALE GENOMIC DNA]</scope>
    <source>
        <strain evidence="3">KPC-SM-21</strain>
    </source>
</reference>
<keyword evidence="3" id="KW-1185">Reference proteome</keyword>
<protein>
    <submittedName>
        <fullName evidence="2">Uncharacterized protein</fullName>
    </submittedName>
</protein>